<gene>
    <name evidence="1" type="ORF">J2S19_004347</name>
</gene>
<name>A0ABT9ZL41_9BACI</name>
<dbReference type="EMBL" id="JAUSUD010000029">
    <property type="protein sequence ID" value="MDQ0233022.1"/>
    <property type="molecule type" value="Genomic_DNA"/>
</dbReference>
<dbReference type="Proteomes" id="UP001234495">
    <property type="component" value="Unassembled WGS sequence"/>
</dbReference>
<organism evidence="1 2">
    <name type="scientific">Metabacillus malikii</name>
    <dbReference type="NCBI Taxonomy" id="1504265"/>
    <lineage>
        <taxon>Bacteria</taxon>
        <taxon>Bacillati</taxon>
        <taxon>Bacillota</taxon>
        <taxon>Bacilli</taxon>
        <taxon>Bacillales</taxon>
        <taxon>Bacillaceae</taxon>
        <taxon>Metabacillus</taxon>
    </lineage>
</organism>
<comment type="caution">
    <text evidence="1">The sequence shown here is derived from an EMBL/GenBank/DDBJ whole genome shotgun (WGS) entry which is preliminary data.</text>
</comment>
<evidence type="ECO:0000313" key="1">
    <source>
        <dbReference type="EMBL" id="MDQ0233022.1"/>
    </source>
</evidence>
<protein>
    <submittedName>
        <fullName evidence="1">Uncharacterized protein</fullName>
    </submittedName>
</protein>
<reference evidence="1 2" key="1">
    <citation type="submission" date="2023-07" db="EMBL/GenBank/DDBJ databases">
        <title>Genomic Encyclopedia of Type Strains, Phase IV (KMG-IV): sequencing the most valuable type-strain genomes for metagenomic binning, comparative biology and taxonomic classification.</title>
        <authorList>
            <person name="Goeker M."/>
        </authorList>
    </citation>
    <scope>NUCLEOTIDE SEQUENCE [LARGE SCALE GENOMIC DNA]</scope>
    <source>
        <strain evidence="1 2">DSM 29005</strain>
    </source>
</reference>
<evidence type="ECO:0000313" key="2">
    <source>
        <dbReference type="Proteomes" id="UP001234495"/>
    </source>
</evidence>
<sequence>MATIDTLTILDGYIDGKVFMLRGLAGYAVKSRYNVEGISSLARLIDSRGEEFILTIDRERQVMLTVAQSLQLRKELLALAEELEDN</sequence>
<proteinExistence type="predicted"/>
<dbReference type="RefSeq" id="WP_307345759.1">
    <property type="nucleotide sequence ID" value="NZ_JAUSUD010000029.1"/>
</dbReference>
<accession>A0ABT9ZL41</accession>
<keyword evidence="2" id="KW-1185">Reference proteome</keyword>